<dbReference type="PANTHER" id="PTHR23030:SF39">
    <property type="entry name" value="PROGRAMMED CELL DEATH 6-INTERACTING PROTEIN"/>
    <property type="match status" value="1"/>
</dbReference>
<evidence type="ECO:0000313" key="3">
    <source>
        <dbReference type="EMBL" id="OWA53599.1"/>
    </source>
</evidence>
<dbReference type="PROSITE" id="PS51180">
    <property type="entry name" value="BRO1"/>
    <property type="match status" value="1"/>
</dbReference>
<accession>A0A9X6RMQ0</accession>
<comment type="caution">
    <text evidence="3">The sequence shown here is derived from an EMBL/GenBank/DDBJ whole genome shotgun (WGS) entry which is preliminary data.</text>
</comment>
<feature type="compositionally biased region" description="Pro residues" evidence="1">
    <location>
        <begin position="791"/>
        <end position="802"/>
    </location>
</feature>
<organism evidence="3 4">
    <name type="scientific">Hypsibius exemplaris</name>
    <name type="common">Freshwater tardigrade</name>
    <dbReference type="NCBI Taxonomy" id="2072580"/>
    <lineage>
        <taxon>Eukaryota</taxon>
        <taxon>Metazoa</taxon>
        <taxon>Ecdysozoa</taxon>
        <taxon>Tardigrada</taxon>
        <taxon>Eutardigrada</taxon>
        <taxon>Parachela</taxon>
        <taxon>Hypsibioidea</taxon>
        <taxon>Hypsibiidae</taxon>
        <taxon>Hypsibius</taxon>
    </lineage>
</organism>
<dbReference type="InterPro" id="IPR025304">
    <property type="entry name" value="ALIX_V_dom"/>
</dbReference>
<dbReference type="Pfam" id="PF13949">
    <property type="entry name" value="ALIX_LYPXL_bnd"/>
    <property type="match status" value="1"/>
</dbReference>
<dbReference type="GO" id="GO:0005768">
    <property type="term" value="C:endosome"/>
    <property type="evidence" value="ECO:0007669"/>
    <property type="project" value="TreeGrafter"/>
</dbReference>
<evidence type="ECO:0000259" key="2">
    <source>
        <dbReference type="PROSITE" id="PS51180"/>
    </source>
</evidence>
<dbReference type="CDD" id="cd09240">
    <property type="entry name" value="BRO1_Alix"/>
    <property type="match status" value="1"/>
</dbReference>
<feature type="compositionally biased region" description="Low complexity" evidence="1">
    <location>
        <begin position="826"/>
        <end position="835"/>
    </location>
</feature>
<evidence type="ECO:0000313" key="4">
    <source>
        <dbReference type="Proteomes" id="UP000192578"/>
    </source>
</evidence>
<reference evidence="4" key="1">
    <citation type="submission" date="2017-01" db="EMBL/GenBank/DDBJ databases">
        <title>Comparative genomics of anhydrobiosis in the tardigrade Hypsibius dujardini.</title>
        <authorList>
            <person name="Yoshida Y."/>
            <person name="Koutsovoulos G."/>
            <person name="Laetsch D."/>
            <person name="Stevens L."/>
            <person name="Kumar S."/>
            <person name="Horikawa D."/>
            <person name="Ishino K."/>
            <person name="Komine S."/>
            <person name="Tomita M."/>
            <person name="Blaxter M."/>
            <person name="Arakawa K."/>
        </authorList>
    </citation>
    <scope>NUCLEOTIDE SEQUENCE [LARGE SCALE GENOMIC DNA]</scope>
    <source>
        <strain evidence="4">Z151</strain>
    </source>
</reference>
<proteinExistence type="predicted"/>
<feature type="compositionally biased region" description="Low complexity" evidence="1">
    <location>
        <begin position="859"/>
        <end position="901"/>
    </location>
</feature>
<dbReference type="EMBL" id="MTYJ01000332">
    <property type="protein sequence ID" value="OWA53599.1"/>
    <property type="molecule type" value="Genomic_DNA"/>
</dbReference>
<dbReference type="Pfam" id="PF03097">
    <property type="entry name" value="BRO1"/>
    <property type="match status" value="1"/>
</dbReference>
<keyword evidence="4" id="KW-1185">Reference proteome</keyword>
<dbReference type="InterPro" id="IPR038499">
    <property type="entry name" value="BRO1_sf"/>
</dbReference>
<evidence type="ECO:0000256" key="1">
    <source>
        <dbReference type="SAM" id="MobiDB-lite"/>
    </source>
</evidence>
<dbReference type="OrthoDB" id="2141925at2759"/>
<protein>
    <submittedName>
        <fullName evidence="3">Programmed cell death 6-interacting protein</fullName>
    </submittedName>
</protein>
<dbReference type="InterPro" id="IPR004328">
    <property type="entry name" value="BRO1_dom"/>
</dbReference>
<name>A0A9X6RMQ0_HYPEX</name>
<dbReference type="AlphaFoldDB" id="A0A9X6RMQ0"/>
<gene>
    <name evidence="3" type="ORF">BV898_18020</name>
</gene>
<feature type="region of interest" description="Disordered" evidence="1">
    <location>
        <begin position="718"/>
        <end position="901"/>
    </location>
</feature>
<dbReference type="Proteomes" id="UP000192578">
    <property type="component" value="Unassembled WGS sequence"/>
</dbReference>
<feature type="compositionally biased region" description="Low complexity" evidence="1">
    <location>
        <begin position="803"/>
        <end position="816"/>
    </location>
</feature>
<dbReference type="FunFam" id="1.25.40.280:FF:000001">
    <property type="entry name" value="programmed cell death 6-interacting protein-like isoform X1"/>
    <property type="match status" value="1"/>
</dbReference>
<dbReference type="GO" id="GO:0000281">
    <property type="term" value="P:mitotic cytokinesis"/>
    <property type="evidence" value="ECO:0007669"/>
    <property type="project" value="TreeGrafter"/>
</dbReference>
<feature type="compositionally biased region" description="Pro residues" evidence="1">
    <location>
        <begin position="744"/>
        <end position="754"/>
    </location>
</feature>
<dbReference type="Gene3D" id="1.20.140.50">
    <property type="entry name" value="alix/aip1 like domains"/>
    <property type="match status" value="1"/>
</dbReference>
<sequence length="901" mass="100058">MVDKCFITIPTKPTIESELAKPLLNAISSIYAGDATQDVRSALEDLDKLRKSAVCRVLDRHESSLEVLYRYYDQLNSLEAKIPSAEHQIPFKWKDAFDKGGLFVGRMSLTQASLAFEKICVMFNIGSMLSQIGANQNVEFDDGLRIATRYFQQAAGVFQYVKDHVLAAIQQEPTPDLYPDCLTALSTLMMAQAQEVLFMKAAKEKMKDAVIAKLAAQTEDYYADAMKQMQRDNIRMCWEKDWISIIACKQAGYHAIAEYYQSLVHKANKEIGEELARLKNASELMATARKRFDTPSFPFKYAETIIQRDEAAARKDNDFIYHARIPDVQSLQPIGRASLAKQVPPTFPLSAEKFVDLFGALVPVAIQQSVSAHNTRKADLINREVANLREQTQLMNALLASLNLPAALEDTSGTDVPESVKQKAANIRGEGGIDEIRKVITALPDMLQRNKDILDECNRLLEEELNSDEQLKKQFAERWNRMPSSQLSEPLRTESAKYRAILTNAEKADSIVRDKYQKHERGMTMLSGTNDQMVKSVPSTNPVQGLLSSPVVKTLRDLLDTVKTIAVTRENAENDLKAAIVDIKPKLLQEPNMSAETVYAYSIEELNRVLGPIQKAIHDSFSLQQSIMPEIQRLNSEFCQQKSANKSAEQRETVLKDLAAAYDAYMELKANVNEGAKFYGDLTELLLKFQSKIGDFCFARNAEKEELLRAVQANIINKPTNDGGALKTPSFHEGDGGSSSTKSAPPPRPPPPTTNPGTDHQSNNASASSPSYPPQNPQYPPQNPAGGALPPGYPPQGPPQGYPNPQQQQGGYNPYQQGPPPPNGPYPAYGAYNPPSFNPNMAYNLTYPGAGGPQAFPHGYPQAPAYPYQAPYPQQPGYPQQQQQPGQQPDPNQQQAYRPPW</sequence>
<feature type="compositionally biased region" description="Pro residues" evidence="1">
    <location>
        <begin position="771"/>
        <end position="783"/>
    </location>
</feature>
<feature type="compositionally biased region" description="Low complexity" evidence="1">
    <location>
        <begin position="755"/>
        <end position="770"/>
    </location>
</feature>
<dbReference type="Gene3D" id="1.20.120.560">
    <property type="entry name" value="alix/aip1 in complex with the ypdl late domain"/>
    <property type="match status" value="1"/>
</dbReference>
<dbReference type="SMART" id="SM01041">
    <property type="entry name" value="BRO1"/>
    <property type="match status" value="1"/>
</dbReference>
<dbReference type="PANTHER" id="PTHR23030">
    <property type="entry name" value="PCD6 INTERACTING PROTEIN-RELATED"/>
    <property type="match status" value="1"/>
</dbReference>
<feature type="domain" description="BRO1" evidence="2">
    <location>
        <begin position="5"/>
        <end position="395"/>
    </location>
</feature>
<dbReference type="Gene3D" id="1.25.40.280">
    <property type="entry name" value="alix/aip1 like domains"/>
    <property type="match status" value="1"/>
</dbReference>